<reference evidence="1" key="2">
    <citation type="journal article" date="2021" name="PeerJ">
        <title>Extensive microbial diversity within the chicken gut microbiome revealed by metagenomics and culture.</title>
        <authorList>
            <person name="Gilroy R."/>
            <person name="Ravi A."/>
            <person name="Getino M."/>
            <person name="Pursley I."/>
            <person name="Horton D.L."/>
            <person name="Alikhan N.F."/>
            <person name="Baker D."/>
            <person name="Gharbi K."/>
            <person name="Hall N."/>
            <person name="Watson M."/>
            <person name="Adriaenssens E.M."/>
            <person name="Foster-Nyarko E."/>
            <person name="Jarju S."/>
            <person name="Secka A."/>
            <person name="Antonio M."/>
            <person name="Oren A."/>
            <person name="Chaudhuri R.R."/>
            <person name="La Ragione R."/>
            <person name="Hildebrand F."/>
            <person name="Pallen M.J."/>
        </authorList>
    </citation>
    <scope>NUCLEOTIDE SEQUENCE</scope>
    <source>
        <strain evidence="1">2478</strain>
    </source>
</reference>
<evidence type="ECO:0000313" key="1">
    <source>
        <dbReference type="EMBL" id="MBO8478190.1"/>
    </source>
</evidence>
<organism evidence="1 2">
    <name type="scientific">Candidatus Cryptobacteroides excrementipullorum</name>
    <dbReference type="NCBI Taxonomy" id="2840761"/>
    <lineage>
        <taxon>Bacteria</taxon>
        <taxon>Pseudomonadati</taxon>
        <taxon>Bacteroidota</taxon>
        <taxon>Bacteroidia</taxon>
        <taxon>Bacteroidales</taxon>
        <taxon>Candidatus Cryptobacteroides</taxon>
    </lineage>
</organism>
<protein>
    <submittedName>
        <fullName evidence="1">Uncharacterized protein</fullName>
    </submittedName>
</protein>
<dbReference type="Proteomes" id="UP000823771">
    <property type="component" value="Unassembled WGS sequence"/>
</dbReference>
<dbReference type="AlphaFoldDB" id="A0A9D9NLT4"/>
<evidence type="ECO:0000313" key="2">
    <source>
        <dbReference type="Proteomes" id="UP000823771"/>
    </source>
</evidence>
<sequence>MQDKYNFFRQGGPRPTKEQMLHTKVFYRNAGVIYASFDEWKDIDRFYFIPLYPEMVYCIAGKAIEMAPDPVWLGSFIRCNMEYPELFQVTCPKCEKAIFPYRYVGSPLSGRVDLEYECKCGKKGYEMVTGWRLRATTLRDQLASDKLRHCKYELQHQKGGPATVQDLLKYIGLTDDEIVIPKEEHRIARIKLGKGRWVEFDSAGGYVVVDTKSKAPSQ</sequence>
<proteinExistence type="predicted"/>
<accession>A0A9D9NLT4</accession>
<gene>
    <name evidence="1" type="ORF">IAB80_04825</name>
</gene>
<reference evidence="1" key="1">
    <citation type="submission" date="2020-10" db="EMBL/GenBank/DDBJ databases">
        <authorList>
            <person name="Gilroy R."/>
        </authorList>
    </citation>
    <scope>NUCLEOTIDE SEQUENCE</scope>
    <source>
        <strain evidence="1">2478</strain>
    </source>
</reference>
<name>A0A9D9NLT4_9BACT</name>
<comment type="caution">
    <text evidence="1">The sequence shown here is derived from an EMBL/GenBank/DDBJ whole genome shotgun (WGS) entry which is preliminary data.</text>
</comment>
<dbReference type="EMBL" id="JADILZ010000041">
    <property type="protein sequence ID" value="MBO8478190.1"/>
    <property type="molecule type" value="Genomic_DNA"/>
</dbReference>